<name>A2DE32_TRIV3</name>
<protein>
    <submittedName>
        <fullName evidence="1">Uncharacterized protein</fullName>
    </submittedName>
</protein>
<dbReference type="Proteomes" id="UP000001542">
    <property type="component" value="Unassembled WGS sequence"/>
</dbReference>
<proteinExistence type="predicted"/>
<keyword evidence="2" id="KW-1185">Reference proteome</keyword>
<dbReference type="KEGG" id="tva:5466797"/>
<dbReference type="VEuPathDB" id="TrichDB:TVAG_166250"/>
<gene>
    <name evidence="1" type="ORF">TVAG_166250</name>
</gene>
<dbReference type="AlphaFoldDB" id="A2DE32"/>
<reference evidence="1" key="2">
    <citation type="journal article" date="2007" name="Science">
        <title>Draft genome sequence of the sexually transmitted pathogen Trichomonas vaginalis.</title>
        <authorList>
            <person name="Carlton J.M."/>
            <person name="Hirt R.P."/>
            <person name="Silva J.C."/>
            <person name="Delcher A.L."/>
            <person name="Schatz M."/>
            <person name="Zhao Q."/>
            <person name="Wortman J.R."/>
            <person name="Bidwell S.L."/>
            <person name="Alsmark U.C.M."/>
            <person name="Besteiro S."/>
            <person name="Sicheritz-Ponten T."/>
            <person name="Noel C.J."/>
            <person name="Dacks J.B."/>
            <person name="Foster P.G."/>
            <person name="Simillion C."/>
            <person name="Van de Peer Y."/>
            <person name="Miranda-Saavedra D."/>
            <person name="Barton G.J."/>
            <person name="Westrop G.D."/>
            <person name="Mueller S."/>
            <person name="Dessi D."/>
            <person name="Fiori P.L."/>
            <person name="Ren Q."/>
            <person name="Paulsen I."/>
            <person name="Zhang H."/>
            <person name="Bastida-Corcuera F.D."/>
            <person name="Simoes-Barbosa A."/>
            <person name="Brown M.T."/>
            <person name="Hayes R.D."/>
            <person name="Mukherjee M."/>
            <person name="Okumura C.Y."/>
            <person name="Schneider R."/>
            <person name="Smith A.J."/>
            <person name="Vanacova S."/>
            <person name="Villalvazo M."/>
            <person name="Haas B.J."/>
            <person name="Pertea M."/>
            <person name="Feldblyum T.V."/>
            <person name="Utterback T.R."/>
            <person name="Shu C.L."/>
            <person name="Osoegawa K."/>
            <person name="de Jong P.J."/>
            <person name="Hrdy I."/>
            <person name="Horvathova L."/>
            <person name="Zubacova Z."/>
            <person name="Dolezal P."/>
            <person name="Malik S.B."/>
            <person name="Logsdon J.M. Jr."/>
            <person name="Henze K."/>
            <person name="Gupta A."/>
            <person name="Wang C.C."/>
            <person name="Dunne R.L."/>
            <person name="Upcroft J.A."/>
            <person name="Upcroft P."/>
            <person name="White O."/>
            <person name="Salzberg S.L."/>
            <person name="Tang P."/>
            <person name="Chiu C.-H."/>
            <person name="Lee Y.-S."/>
            <person name="Embley T.M."/>
            <person name="Coombs G.H."/>
            <person name="Mottram J.C."/>
            <person name="Tachezy J."/>
            <person name="Fraser-Liggett C.M."/>
            <person name="Johnson P.J."/>
        </authorList>
    </citation>
    <scope>NUCLEOTIDE SEQUENCE [LARGE SCALE GENOMIC DNA]</scope>
    <source>
        <strain evidence="1">G3</strain>
    </source>
</reference>
<organism evidence="1 2">
    <name type="scientific">Trichomonas vaginalis (strain ATCC PRA-98 / G3)</name>
    <dbReference type="NCBI Taxonomy" id="412133"/>
    <lineage>
        <taxon>Eukaryota</taxon>
        <taxon>Metamonada</taxon>
        <taxon>Parabasalia</taxon>
        <taxon>Trichomonadida</taxon>
        <taxon>Trichomonadidae</taxon>
        <taxon>Trichomonas</taxon>
    </lineage>
</organism>
<evidence type="ECO:0000313" key="2">
    <source>
        <dbReference type="Proteomes" id="UP000001542"/>
    </source>
</evidence>
<dbReference type="InParanoid" id="A2DE32"/>
<reference evidence="1" key="1">
    <citation type="submission" date="2006-10" db="EMBL/GenBank/DDBJ databases">
        <authorList>
            <person name="Amadeo P."/>
            <person name="Zhao Q."/>
            <person name="Wortman J."/>
            <person name="Fraser-Liggett C."/>
            <person name="Carlton J."/>
        </authorList>
    </citation>
    <scope>NUCLEOTIDE SEQUENCE</scope>
    <source>
        <strain evidence="1">G3</strain>
    </source>
</reference>
<sequence>MEISCLRALDKLTTPKQYQEISKPWLSVLISSSFDVNQNHRISNLLNSISNSSESLEYLVASVSEIISDLNEEEISKLSNLLKTINKNKDDSLIDIYNEMKSFVELQRLPETSFLENQIQNIQKYVEFYSNFINSIVNNDPIDTMLFISSQLYSFSEIFENSKINLMKINIKTMISKIIGVNADIQIIITAIKAVVSLLNENSNNKYEFLSSKVNRLEKSVFTDYITGSVYDFVSKLPKFDILNQDFDFSYIRDTFVRESIKQECSKYKDNPNLRTSLSFNLSSKVLSINTPEITELSYTFVLLELSEGLAKRLNIPFNFSQKNFEKSFVIDKKPELLQDQTVVHEEPIHFQFANEKRKAPKFDFQIDPLDDREFNIQNESLMINDAFGENAERITDIIHFVENNF</sequence>
<dbReference type="EMBL" id="DS113191">
    <property type="protein sequence ID" value="EAY21250.1"/>
    <property type="molecule type" value="Genomic_DNA"/>
</dbReference>
<dbReference type="SMR" id="A2DE32"/>
<dbReference type="VEuPathDB" id="TrichDB:TVAGG3_0174160"/>
<accession>A2DE32</accession>
<evidence type="ECO:0000313" key="1">
    <source>
        <dbReference type="EMBL" id="EAY21250.1"/>
    </source>
</evidence>
<dbReference type="RefSeq" id="XP_001582236.1">
    <property type="nucleotide sequence ID" value="XM_001582186.1"/>
</dbReference>